<dbReference type="SUPFAM" id="SSF63825">
    <property type="entry name" value="YWTD domain"/>
    <property type="match status" value="1"/>
</dbReference>
<dbReference type="Proteomes" id="UP001167871">
    <property type="component" value="Unassembled WGS sequence"/>
</dbReference>
<evidence type="ECO:0000313" key="2">
    <source>
        <dbReference type="Proteomes" id="UP001167871"/>
    </source>
</evidence>
<dbReference type="PROSITE" id="PS51257">
    <property type="entry name" value="PROKAR_LIPOPROTEIN"/>
    <property type="match status" value="1"/>
</dbReference>
<dbReference type="InterPro" id="IPR011042">
    <property type="entry name" value="6-blade_b-propeller_TolB-like"/>
</dbReference>
<evidence type="ECO:0000313" key="1">
    <source>
        <dbReference type="EMBL" id="MDN0049902.1"/>
    </source>
</evidence>
<organism evidence="1 2">
    <name type="scientific">Bacteroides gallinaceum</name>
    <dbReference type="NCBI Taxonomy" id="1462571"/>
    <lineage>
        <taxon>Bacteria</taxon>
        <taxon>Pseudomonadati</taxon>
        <taxon>Bacteroidota</taxon>
        <taxon>Bacteroidia</taxon>
        <taxon>Bacteroidales</taxon>
        <taxon>Bacteroidaceae</taxon>
        <taxon>Bacteroides</taxon>
    </lineage>
</organism>
<dbReference type="RefSeq" id="WP_301640180.1">
    <property type="nucleotide sequence ID" value="NZ_JAUEII010000024.1"/>
</dbReference>
<gene>
    <name evidence="1" type="ORF">QVO10_10995</name>
</gene>
<name>A0ABT7X736_9BACE</name>
<reference evidence="1" key="2">
    <citation type="submission" date="2024-05" db="EMBL/GenBank/DDBJ databases">
        <title>Identification and characterization of horizontal gene transfer across gut microbiota members of farm animals based on homology search.</title>
        <authorList>
            <person name="Schwarzerova J."/>
            <person name="Nykrynova M."/>
            <person name="Jureckova K."/>
            <person name="Cejkova D."/>
            <person name="Rychlik I."/>
        </authorList>
    </citation>
    <scope>NUCLEOTIDE SEQUENCE</scope>
    <source>
        <strain evidence="1">84_SSukc20</strain>
    </source>
</reference>
<keyword evidence="2" id="KW-1185">Reference proteome</keyword>
<dbReference type="Pfam" id="PF17170">
    <property type="entry name" value="DUF5128"/>
    <property type="match status" value="1"/>
</dbReference>
<accession>A0ABT7X736</accession>
<protein>
    <submittedName>
        <fullName evidence="1">6-bladed beta-propeller</fullName>
    </submittedName>
</protein>
<dbReference type="EMBL" id="JAUEII010000024">
    <property type="protein sequence ID" value="MDN0049902.1"/>
    <property type="molecule type" value="Genomic_DNA"/>
</dbReference>
<reference evidence="1" key="1">
    <citation type="submission" date="2023-06" db="EMBL/GenBank/DDBJ databases">
        <authorList>
            <person name="Zeman M."/>
            <person name="Kubasova T."/>
            <person name="Jahodarova E."/>
            <person name="Nykrynova M."/>
            <person name="Rychlik I."/>
        </authorList>
    </citation>
    <scope>NUCLEOTIDE SEQUENCE</scope>
    <source>
        <strain evidence="1">84_SSukc20</strain>
    </source>
</reference>
<dbReference type="Gene3D" id="2.120.10.30">
    <property type="entry name" value="TolB, C-terminal domain"/>
    <property type="match status" value="1"/>
</dbReference>
<comment type="caution">
    <text evidence="1">The sequence shown here is derived from an EMBL/GenBank/DDBJ whole genome shotgun (WGS) entry which is preliminary data.</text>
</comment>
<sequence>MKYVYVILVFLLCGCSRSFRSDNESCKVSVDVDFSVVEECLSLADIVSAKQIIPLSLPKGEVIGRPVQVCTSDSCLFVYDQLQQAIYRFTKDGTFLNKIHRQGQGPGEYTTVTRLMVGSHPEALYVYDKVAGKIHIYTFTGDFLRTITTEYMANHITLLPDGSFLCFTPDFIYNGPCGLWRMSADGKLCKMLLEYKEKYPVVSAYWNRFYAVSSQTVGIACPATDRYLHYDCKADSVSMELQINSRQHTTFQSVAVQSSLSPLQPGLQSYPI</sequence>
<proteinExistence type="predicted"/>